<dbReference type="Proteomes" id="UP000574317">
    <property type="component" value="Unassembled WGS sequence"/>
</dbReference>
<evidence type="ECO:0000256" key="1">
    <source>
        <dbReference type="ARBA" id="ARBA00010211"/>
    </source>
</evidence>
<comment type="similarity">
    <text evidence="1">Belongs to the FAH family.</text>
</comment>
<evidence type="ECO:0000313" key="5">
    <source>
        <dbReference type="Proteomes" id="UP000574317"/>
    </source>
</evidence>
<comment type="caution">
    <text evidence="4">The sequence shown here is derived from an EMBL/GenBank/DDBJ whole genome shotgun (WGS) entry which is preliminary data.</text>
</comment>
<dbReference type="GO" id="GO:0046872">
    <property type="term" value="F:metal ion binding"/>
    <property type="evidence" value="ECO:0007669"/>
    <property type="project" value="UniProtKB-KW"/>
</dbReference>
<dbReference type="GO" id="GO:0018773">
    <property type="term" value="F:acetylpyruvate hydrolase activity"/>
    <property type="evidence" value="ECO:0007669"/>
    <property type="project" value="TreeGrafter"/>
</dbReference>
<name>A0A8H5NBA3_9HYPO</name>
<keyword evidence="2" id="KW-0479">Metal-binding</keyword>
<dbReference type="InterPro" id="IPR036663">
    <property type="entry name" value="Fumarylacetoacetase_C_sf"/>
</dbReference>
<sequence>MSLPSFTRLIRFIAKNDASKILIGEPTSASEDVGLALRKGLDVWAYLFTGSSMLAPGNKTQQIVQIDRLLSPLAQHELNVYKKPATSLNDPFPSPIPLPNISQSSDSADYEAELAVVIGKTCRNVKEDEAYDYVLGYTACNDVSSRAPQFRDSQWCFSKGFDGACPLGPTLVSSQIIPDPSTLNLRGLRNNQVVQDSGIE</sequence>
<dbReference type="Pfam" id="PF01557">
    <property type="entry name" value="FAA_hydrolase"/>
    <property type="match status" value="1"/>
</dbReference>
<feature type="domain" description="Fumarylacetoacetase-like C-terminal" evidence="3">
    <location>
        <begin position="76"/>
        <end position="197"/>
    </location>
</feature>
<keyword evidence="4" id="KW-0378">Hydrolase</keyword>
<dbReference type="SUPFAM" id="SSF56529">
    <property type="entry name" value="FAH"/>
    <property type="match status" value="1"/>
</dbReference>
<dbReference type="EMBL" id="JAAOAO010000185">
    <property type="protein sequence ID" value="KAF5558505.1"/>
    <property type="molecule type" value="Genomic_DNA"/>
</dbReference>
<evidence type="ECO:0000259" key="3">
    <source>
        <dbReference type="Pfam" id="PF01557"/>
    </source>
</evidence>
<evidence type="ECO:0000313" key="4">
    <source>
        <dbReference type="EMBL" id="KAF5558505.1"/>
    </source>
</evidence>
<dbReference type="PANTHER" id="PTHR11820">
    <property type="entry name" value="ACYLPYRUVASE"/>
    <property type="match status" value="1"/>
</dbReference>
<dbReference type="Gene3D" id="3.90.850.10">
    <property type="entry name" value="Fumarylacetoacetase-like, C-terminal domain"/>
    <property type="match status" value="1"/>
</dbReference>
<protein>
    <submittedName>
        <fullName evidence="4">Fumarylacetoacetate hydrolase</fullName>
    </submittedName>
</protein>
<accession>A0A8H5NBA3</accession>
<gene>
    <name evidence="4" type="ORF">FNAPI_5030</name>
</gene>
<dbReference type="InterPro" id="IPR011234">
    <property type="entry name" value="Fumarylacetoacetase-like_C"/>
</dbReference>
<dbReference type="PANTHER" id="PTHR11820:SF7">
    <property type="entry name" value="ACYLPYRUVASE FAHD1, MITOCHONDRIAL"/>
    <property type="match status" value="1"/>
</dbReference>
<dbReference type="AlphaFoldDB" id="A0A8H5NBA3"/>
<organism evidence="4 5">
    <name type="scientific">Fusarium napiforme</name>
    <dbReference type="NCBI Taxonomy" id="42672"/>
    <lineage>
        <taxon>Eukaryota</taxon>
        <taxon>Fungi</taxon>
        <taxon>Dikarya</taxon>
        <taxon>Ascomycota</taxon>
        <taxon>Pezizomycotina</taxon>
        <taxon>Sordariomycetes</taxon>
        <taxon>Hypocreomycetidae</taxon>
        <taxon>Hypocreales</taxon>
        <taxon>Nectriaceae</taxon>
        <taxon>Fusarium</taxon>
        <taxon>Fusarium fujikuroi species complex</taxon>
    </lineage>
</organism>
<keyword evidence="5" id="KW-1185">Reference proteome</keyword>
<evidence type="ECO:0000256" key="2">
    <source>
        <dbReference type="ARBA" id="ARBA00022723"/>
    </source>
</evidence>
<proteinExistence type="inferred from homology"/>
<reference evidence="4 5" key="1">
    <citation type="submission" date="2020-05" db="EMBL/GenBank/DDBJ databases">
        <title>Identification and distribution of gene clusters putatively required for synthesis of sphingolipid metabolism inhibitors in phylogenetically diverse species of the filamentous fungus Fusarium.</title>
        <authorList>
            <person name="Kim H.-S."/>
            <person name="Busman M."/>
            <person name="Brown D.W."/>
            <person name="Divon H."/>
            <person name="Uhlig S."/>
            <person name="Proctor R.H."/>
        </authorList>
    </citation>
    <scope>NUCLEOTIDE SEQUENCE [LARGE SCALE GENOMIC DNA]</scope>
    <source>
        <strain evidence="4 5">NRRL 25196</strain>
    </source>
</reference>